<dbReference type="EMBL" id="CP051152">
    <property type="protein sequence ID" value="QJQ06588.1"/>
    <property type="molecule type" value="Genomic_DNA"/>
</dbReference>
<gene>
    <name evidence="1" type="ORF">EJG51_012885</name>
</gene>
<evidence type="ECO:0000313" key="1">
    <source>
        <dbReference type="EMBL" id="QJQ06588.1"/>
    </source>
</evidence>
<dbReference type="AlphaFoldDB" id="A0A6M4A6M8"/>
<keyword evidence="2" id="KW-1185">Reference proteome</keyword>
<protein>
    <submittedName>
        <fullName evidence="1">Uncharacterized protein</fullName>
    </submittedName>
</protein>
<name>A0A6M4A6M8_9BURK</name>
<reference evidence="1 2" key="1">
    <citation type="journal article" date="2019" name="Int. J. Syst. Evol. Microbiol.">
        <title>Undibacterium piscinae sp. nov., isolated from Korean shiner intestine.</title>
        <authorList>
            <person name="Lee S.Y."/>
            <person name="Kang W."/>
            <person name="Kim P.S."/>
            <person name="Kim H.S."/>
            <person name="Sung H."/>
            <person name="Shin N.R."/>
            <person name="Whon T.W."/>
            <person name="Yun J.H."/>
            <person name="Lee J.Y."/>
            <person name="Lee J.Y."/>
            <person name="Jung M.J."/>
            <person name="Jeong Y.S."/>
            <person name="Tak E.J."/>
            <person name="Han J.E."/>
            <person name="Hyun D.W."/>
            <person name="Kang M.S."/>
            <person name="Lee K.E."/>
            <person name="Lee B.H."/>
            <person name="Bae J.W."/>
        </authorList>
    </citation>
    <scope>NUCLEOTIDE SEQUENCE [LARGE SCALE GENOMIC DNA]</scope>
    <source>
        <strain evidence="1 2">S11R28</strain>
    </source>
</reference>
<dbReference type="KEGG" id="upi:EJG51_012885"/>
<evidence type="ECO:0000313" key="2">
    <source>
        <dbReference type="Proteomes" id="UP000274350"/>
    </source>
</evidence>
<proteinExistence type="predicted"/>
<accession>A0A6M4A6M8</accession>
<dbReference type="Proteomes" id="UP000274350">
    <property type="component" value="Chromosome"/>
</dbReference>
<sequence>MILWPVFQLVIVAELNPPEFALHQVNYLTPTGWLVGIKPFRASTLAPYFAGGNASA</sequence>
<organism evidence="1 2">
    <name type="scientific">Undibacterium piscinae</name>
    <dbReference type="NCBI Taxonomy" id="2495591"/>
    <lineage>
        <taxon>Bacteria</taxon>
        <taxon>Pseudomonadati</taxon>
        <taxon>Pseudomonadota</taxon>
        <taxon>Betaproteobacteria</taxon>
        <taxon>Burkholderiales</taxon>
        <taxon>Oxalobacteraceae</taxon>
        <taxon>Undibacterium</taxon>
    </lineage>
</organism>